<keyword evidence="2" id="KW-0732">Signal</keyword>
<gene>
    <name evidence="4" type="ORF">C8A00DRAFT_46171</name>
</gene>
<evidence type="ECO:0000313" key="5">
    <source>
        <dbReference type="Proteomes" id="UP001302745"/>
    </source>
</evidence>
<dbReference type="Proteomes" id="UP001302745">
    <property type="component" value="Unassembled WGS sequence"/>
</dbReference>
<dbReference type="EMBL" id="MU857072">
    <property type="protein sequence ID" value="KAK4150428.1"/>
    <property type="molecule type" value="Genomic_DNA"/>
</dbReference>
<organism evidence="4 5">
    <name type="scientific">Chaetomidium leptoderma</name>
    <dbReference type="NCBI Taxonomy" id="669021"/>
    <lineage>
        <taxon>Eukaryota</taxon>
        <taxon>Fungi</taxon>
        <taxon>Dikarya</taxon>
        <taxon>Ascomycota</taxon>
        <taxon>Pezizomycotina</taxon>
        <taxon>Sordariomycetes</taxon>
        <taxon>Sordariomycetidae</taxon>
        <taxon>Sordariales</taxon>
        <taxon>Chaetomiaceae</taxon>
        <taxon>Chaetomidium</taxon>
    </lineage>
</organism>
<dbReference type="SUPFAM" id="SSF89372">
    <property type="entry name" value="Fucose-specific lectin"/>
    <property type="match status" value="2"/>
</dbReference>
<feature type="chain" id="PRO_5042932589" description="PLL-like beta propeller domain-containing protein" evidence="2">
    <location>
        <begin position="18"/>
        <end position="373"/>
    </location>
</feature>
<feature type="domain" description="PLL-like beta propeller" evidence="3">
    <location>
        <begin position="205"/>
        <end position="298"/>
    </location>
</feature>
<name>A0AAN6ZU76_9PEZI</name>
<sequence>MRLKIILFLAYNSLVASVAQHGAHTFRSEPRASRLDWNAPRDHAGFLSRRSGLHSEAYFNNPPIKRSTSTSQTHSVPLTGSPLSGRATSGQWGNLQGSSMWHPAPVSWGGSRLDVYYMDKDKTCKHKSSDGAEWGTWEDMGGSLDSAPAACSRKKDNMHVFCTGTDNQAWHRSYDAGSGWGKWQNMGGYVKHYPSTCSWGKTMQCWHRRYMYDEAQGGWYSWDNMGGYLDGPPKAVTWGQNTSVFCKGEDGQAWHRKYDSTWGEWESLSGSLDAEPAACAWDGRMDVFVKGSDGACWHKTYAPDVVQYGGKMEVYITGDDSAVYRKVCEKAKWTADWEYMGGNVNTKPNAVVWNDSRVVVYGTGPDGSCKRCY</sequence>
<evidence type="ECO:0000259" key="3">
    <source>
        <dbReference type="Pfam" id="PF26607"/>
    </source>
</evidence>
<dbReference type="InterPro" id="IPR058502">
    <property type="entry name" value="PLL-like_beta-prop"/>
</dbReference>
<evidence type="ECO:0000313" key="4">
    <source>
        <dbReference type="EMBL" id="KAK4150428.1"/>
    </source>
</evidence>
<feature type="region of interest" description="Disordered" evidence="1">
    <location>
        <begin position="58"/>
        <end position="89"/>
    </location>
</feature>
<reference evidence="4" key="1">
    <citation type="journal article" date="2023" name="Mol. Phylogenet. Evol.">
        <title>Genome-scale phylogeny and comparative genomics of the fungal order Sordariales.</title>
        <authorList>
            <person name="Hensen N."/>
            <person name="Bonometti L."/>
            <person name="Westerberg I."/>
            <person name="Brannstrom I.O."/>
            <person name="Guillou S."/>
            <person name="Cros-Aarteil S."/>
            <person name="Calhoun S."/>
            <person name="Haridas S."/>
            <person name="Kuo A."/>
            <person name="Mondo S."/>
            <person name="Pangilinan J."/>
            <person name="Riley R."/>
            <person name="LaButti K."/>
            <person name="Andreopoulos B."/>
            <person name="Lipzen A."/>
            <person name="Chen C."/>
            <person name="Yan M."/>
            <person name="Daum C."/>
            <person name="Ng V."/>
            <person name="Clum A."/>
            <person name="Steindorff A."/>
            <person name="Ohm R.A."/>
            <person name="Martin F."/>
            <person name="Silar P."/>
            <person name="Natvig D.O."/>
            <person name="Lalanne C."/>
            <person name="Gautier V."/>
            <person name="Ament-Velasquez S.L."/>
            <person name="Kruys A."/>
            <person name="Hutchinson M.I."/>
            <person name="Powell A.J."/>
            <person name="Barry K."/>
            <person name="Miller A.N."/>
            <person name="Grigoriev I.V."/>
            <person name="Debuchy R."/>
            <person name="Gladieux P."/>
            <person name="Hiltunen Thoren M."/>
            <person name="Johannesson H."/>
        </authorList>
    </citation>
    <scope>NUCLEOTIDE SEQUENCE</scope>
    <source>
        <strain evidence="4">CBS 538.74</strain>
    </source>
</reference>
<feature type="compositionally biased region" description="Polar residues" evidence="1">
    <location>
        <begin position="66"/>
        <end position="89"/>
    </location>
</feature>
<dbReference type="Pfam" id="PF26607">
    <property type="entry name" value="DUF8189"/>
    <property type="match status" value="2"/>
</dbReference>
<protein>
    <recommendedName>
        <fullName evidence="3">PLL-like beta propeller domain-containing protein</fullName>
    </recommendedName>
</protein>
<feature type="signal peptide" evidence="2">
    <location>
        <begin position="1"/>
        <end position="17"/>
    </location>
</feature>
<evidence type="ECO:0000256" key="1">
    <source>
        <dbReference type="SAM" id="MobiDB-lite"/>
    </source>
</evidence>
<proteinExistence type="predicted"/>
<comment type="caution">
    <text evidence="4">The sequence shown here is derived from an EMBL/GenBank/DDBJ whole genome shotgun (WGS) entry which is preliminary data.</text>
</comment>
<accession>A0AAN6ZU76</accession>
<keyword evidence="5" id="KW-1185">Reference proteome</keyword>
<dbReference type="AlphaFoldDB" id="A0AAN6ZU76"/>
<dbReference type="Gene3D" id="2.120.10.70">
    <property type="entry name" value="Fucose-specific lectin"/>
    <property type="match status" value="2"/>
</dbReference>
<feature type="domain" description="PLL-like beta propeller" evidence="3">
    <location>
        <begin position="82"/>
        <end position="195"/>
    </location>
</feature>
<evidence type="ECO:0000256" key="2">
    <source>
        <dbReference type="SAM" id="SignalP"/>
    </source>
</evidence>
<reference evidence="4" key="2">
    <citation type="submission" date="2023-05" db="EMBL/GenBank/DDBJ databases">
        <authorList>
            <consortium name="Lawrence Berkeley National Laboratory"/>
            <person name="Steindorff A."/>
            <person name="Hensen N."/>
            <person name="Bonometti L."/>
            <person name="Westerberg I."/>
            <person name="Brannstrom I.O."/>
            <person name="Guillou S."/>
            <person name="Cros-Aarteil S."/>
            <person name="Calhoun S."/>
            <person name="Haridas S."/>
            <person name="Kuo A."/>
            <person name="Mondo S."/>
            <person name="Pangilinan J."/>
            <person name="Riley R."/>
            <person name="Labutti K."/>
            <person name="Andreopoulos B."/>
            <person name="Lipzen A."/>
            <person name="Chen C."/>
            <person name="Yanf M."/>
            <person name="Daum C."/>
            <person name="Ng V."/>
            <person name="Clum A."/>
            <person name="Ohm R."/>
            <person name="Martin F."/>
            <person name="Silar P."/>
            <person name="Natvig D."/>
            <person name="Lalanne C."/>
            <person name="Gautier V."/>
            <person name="Ament-Velasquez S.L."/>
            <person name="Kruys A."/>
            <person name="Hutchinson M.I."/>
            <person name="Powell A.J."/>
            <person name="Barry K."/>
            <person name="Miller A.N."/>
            <person name="Grigoriev I.V."/>
            <person name="Debuchy R."/>
            <person name="Gladieux P."/>
            <person name="Thoren M.H."/>
            <person name="Johannesson H."/>
        </authorList>
    </citation>
    <scope>NUCLEOTIDE SEQUENCE</scope>
    <source>
        <strain evidence="4">CBS 538.74</strain>
    </source>
</reference>